<dbReference type="RefSeq" id="WP_244535473.1">
    <property type="nucleotide sequence ID" value="NZ_FOSV01000016.1"/>
</dbReference>
<dbReference type="STRING" id="414703.SAMN04488125_11627"/>
<organism evidence="1 2">
    <name type="scientific">Methylorubrum salsuginis</name>
    <dbReference type="NCBI Taxonomy" id="414703"/>
    <lineage>
        <taxon>Bacteria</taxon>
        <taxon>Pseudomonadati</taxon>
        <taxon>Pseudomonadota</taxon>
        <taxon>Alphaproteobacteria</taxon>
        <taxon>Hyphomicrobiales</taxon>
        <taxon>Methylobacteriaceae</taxon>
        <taxon>Methylorubrum</taxon>
    </lineage>
</organism>
<reference evidence="2" key="1">
    <citation type="submission" date="2016-10" db="EMBL/GenBank/DDBJ databases">
        <authorList>
            <person name="Varghese N."/>
            <person name="Submissions S."/>
        </authorList>
    </citation>
    <scope>NUCLEOTIDE SEQUENCE [LARGE SCALE GENOMIC DNA]</scope>
    <source>
        <strain evidence="2">CGMCC 1.6474</strain>
    </source>
</reference>
<accession>A0A1I4I3Y0</accession>
<proteinExistence type="predicted"/>
<gene>
    <name evidence="1" type="ORF">SAMN04488125_11627</name>
</gene>
<name>A0A1I4I3Y0_9HYPH</name>
<keyword evidence="2" id="KW-1185">Reference proteome</keyword>
<evidence type="ECO:0000313" key="2">
    <source>
        <dbReference type="Proteomes" id="UP000198804"/>
    </source>
</evidence>
<protein>
    <submittedName>
        <fullName evidence="1">Uncharacterized protein</fullName>
    </submittedName>
</protein>
<evidence type="ECO:0000313" key="1">
    <source>
        <dbReference type="EMBL" id="SFL48506.1"/>
    </source>
</evidence>
<dbReference type="EMBL" id="FOSV01000016">
    <property type="protein sequence ID" value="SFL48506.1"/>
    <property type="molecule type" value="Genomic_DNA"/>
</dbReference>
<dbReference type="Proteomes" id="UP000198804">
    <property type="component" value="Unassembled WGS sequence"/>
</dbReference>
<dbReference type="AlphaFoldDB" id="A0A1I4I3Y0"/>
<sequence length="202" mass="21694">MAQLNRSQNPGLIEGARTLPAFRMALAALALLLALPAAALESGFDFPTTIGDFARGPRTNYEEKAPGLGYSVVYMNGRWKADIFVYDIGFANIPDGPSSPAVVGQLAQASGDIEEAVKRGVYRGSEDRGALRVPGTAGAKLACRAFTIDHPDLGSTDSLLCITGLHGKFVKFRMTGPAAMQPKRAEAEGFMTRWLEKQRNSF</sequence>